<dbReference type="Pfam" id="PF05036">
    <property type="entry name" value="SPOR"/>
    <property type="match status" value="1"/>
</dbReference>
<dbReference type="SUPFAM" id="SSF56601">
    <property type="entry name" value="beta-lactamase/transpeptidase-like"/>
    <property type="match status" value="1"/>
</dbReference>
<accession>A0A1H0GVP1</accession>
<protein>
    <submittedName>
        <fullName evidence="12">D-alanyl-D-alanine carboxypeptidase</fullName>
    </submittedName>
</protein>
<dbReference type="InterPro" id="IPR018044">
    <property type="entry name" value="Peptidase_S11"/>
</dbReference>
<keyword evidence="13" id="KW-1185">Reference proteome</keyword>
<dbReference type="GO" id="GO:0009002">
    <property type="term" value="F:serine-type D-Ala-D-Ala carboxypeptidase activity"/>
    <property type="evidence" value="ECO:0007669"/>
    <property type="project" value="InterPro"/>
</dbReference>
<dbReference type="EMBL" id="FNIT01000003">
    <property type="protein sequence ID" value="SDO10963.1"/>
    <property type="molecule type" value="Genomic_DNA"/>
</dbReference>
<keyword evidence="6" id="KW-0961">Cell wall biogenesis/degradation</keyword>
<feature type="active site" description="Proton acceptor" evidence="7">
    <location>
        <position position="73"/>
    </location>
</feature>
<evidence type="ECO:0000313" key="13">
    <source>
        <dbReference type="Proteomes" id="UP000198793"/>
    </source>
</evidence>
<feature type="chain" id="PRO_5011478705" evidence="10">
    <location>
        <begin position="40"/>
        <end position="501"/>
    </location>
</feature>
<dbReference type="Gene3D" id="3.30.70.1070">
    <property type="entry name" value="Sporulation related repeat"/>
    <property type="match status" value="1"/>
</dbReference>
<keyword evidence="2 10" id="KW-0732">Signal</keyword>
<dbReference type="Pfam" id="PF00768">
    <property type="entry name" value="Peptidase_S11"/>
    <property type="match status" value="1"/>
</dbReference>
<evidence type="ECO:0000256" key="5">
    <source>
        <dbReference type="ARBA" id="ARBA00022984"/>
    </source>
</evidence>
<evidence type="ECO:0000259" key="11">
    <source>
        <dbReference type="PROSITE" id="PS51724"/>
    </source>
</evidence>
<evidence type="ECO:0000256" key="6">
    <source>
        <dbReference type="ARBA" id="ARBA00023316"/>
    </source>
</evidence>
<keyword evidence="12" id="KW-0645">Protease</keyword>
<reference evidence="12 13" key="1">
    <citation type="submission" date="2016-10" db="EMBL/GenBank/DDBJ databases">
        <authorList>
            <person name="de Groot N.N."/>
        </authorList>
    </citation>
    <scope>NUCLEOTIDE SEQUENCE [LARGE SCALE GENOMIC DNA]</scope>
    <source>
        <strain evidence="13">L7-484,KACC 16230,DSM 25025</strain>
    </source>
</reference>
<comment type="similarity">
    <text evidence="1 9">Belongs to the peptidase S11 family.</text>
</comment>
<proteinExistence type="inferred from homology"/>
<dbReference type="RefSeq" id="WP_090672400.1">
    <property type="nucleotide sequence ID" value="NZ_FNIT01000003.1"/>
</dbReference>
<feature type="active site" evidence="7">
    <location>
        <position position="130"/>
    </location>
</feature>
<dbReference type="GO" id="GO:0006508">
    <property type="term" value="P:proteolysis"/>
    <property type="evidence" value="ECO:0007669"/>
    <property type="project" value="InterPro"/>
</dbReference>
<dbReference type="GO" id="GO:0071555">
    <property type="term" value="P:cell wall organization"/>
    <property type="evidence" value="ECO:0007669"/>
    <property type="project" value="UniProtKB-KW"/>
</dbReference>
<dbReference type="InterPro" id="IPR007730">
    <property type="entry name" value="SPOR-like_dom"/>
</dbReference>
<evidence type="ECO:0000313" key="12">
    <source>
        <dbReference type="EMBL" id="SDO10963.1"/>
    </source>
</evidence>
<dbReference type="InterPro" id="IPR001967">
    <property type="entry name" value="Peptidase_S11_N"/>
</dbReference>
<dbReference type="OrthoDB" id="7912889at2"/>
<dbReference type="GO" id="GO:0042834">
    <property type="term" value="F:peptidoglycan binding"/>
    <property type="evidence" value="ECO:0007669"/>
    <property type="project" value="InterPro"/>
</dbReference>
<evidence type="ECO:0000256" key="1">
    <source>
        <dbReference type="ARBA" id="ARBA00007164"/>
    </source>
</evidence>
<feature type="active site" description="Acyl-ester intermediate" evidence="7">
    <location>
        <position position="70"/>
    </location>
</feature>
<feature type="binding site" evidence="8">
    <location>
        <position position="232"/>
    </location>
    <ligand>
        <name>substrate</name>
    </ligand>
</feature>
<dbReference type="PANTHER" id="PTHR21581">
    <property type="entry name" value="D-ALANYL-D-ALANINE CARBOXYPEPTIDASE"/>
    <property type="match status" value="1"/>
</dbReference>
<dbReference type="Proteomes" id="UP000198793">
    <property type="component" value="Unassembled WGS sequence"/>
</dbReference>
<dbReference type="InterPro" id="IPR012338">
    <property type="entry name" value="Beta-lactam/transpept-like"/>
</dbReference>
<gene>
    <name evidence="12" type="ORF">SAMN05192530_103371</name>
</gene>
<dbReference type="PANTHER" id="PTHR21581:SF6">
    <property type="entry name" value="TRAFFICKING PROTEIN PARTICLE COMPLEX SUBUNIT 12"/>
    <property type="match status" value="1"/>
</dbReference>
<dbReference type="InterPro" id="IPR036680">
    <property type="entry name" value="SPOR-like_sf"/>
</dbReference>
<keyword evidence="4" id="KW-0133">Cell shape</keyword>
<evidence type="ECO:0000256" key="8">
    <source>
        <dbReference type="PIRSR" id="PIRSR618044-2"/>
    </source>
</evidence>
<feature type="signal peptide" evidence="10">
    <location>
        <begin position="1"/>
        <end position="39"/>
    </location>
</feature>
<dbReference type="Gene3D" id="3.40.710.10">
    <property type="entry name" value="DD-peptidase/beta-lactamase superfamily"/>
    <property type="match status" value="1"/>
</dbReference>
<dbReference type="STRING" id="1166073.SAMN05192530_103371"/>
<evidence type="ECO:0000256" key="3">
    <source>
        <dbReference type="ARBA" id="ARBA00022801"/>
    </source>
</evidence>
<keyword evidence="3" id="KW-0378">Hydrolase</keyword>
<feature type="domain" description="SPOR" evidence="11">
    <location>
        <begin position="417"/>
        <end position="501"/>
    </location>
</feature>
<organism evidence="12 13">
    <name type="scientific">Aureimonas jatrophae</name>
    <dbReference type="NCBI Taxonomy" id="1166073"/>
    <lineage>
        <taxon>Bacteria</taxon>
        <taxon>Pseudomonadati</taxon>
        <taxon>Pseudomonadota</taxon>
        <taxon>Alphaproteobacteria</taxon>
        <taxon>Hyphomicrobiales</taxon>
        <taxon>Aurantimonadaceae</taxon>
        <taxon>Aureimonas</taxon>
    </lineage>
</organism>
<dbReference type="AlphaFoldDB" id="A0A1H0GVP1"/>
<dbReference type="GO" id="GO:0009252">
    <property type="term" value="P:peptidoglycan biosynthetic process"/>
    <property type="evidence" value="ECO:0007669"/>
    <property type="project" value="UniProtKB-KW"/>
</dbReference>
<dbReference type="PRINTS" id="PR00725">
    <property type="entry name" value="DADACBPTASE1"/>
</dbReference>
<sequence>MPIAFPKIKLLVRRLARTAGLLAVSGVVVAHAVPTHAQAADDRYAAIVIDANNGKVLFAKSADEQRYPASLTKMMTLYMLFEALETGRATLSTPMKVSAYAAGRPPSKLGMKVGSTLSVEEGIFALVTRSANDAAVVIGEYLGGTESQFAQMMTSKARQLGMSRTVFRNANGLPNTDQHTTARDMATLGIALREHFPQYYRYFSTRSFNFRGQTIGNHNRLLGRVQGVDGIKTGYINASGFNLVTSVVRGNKKLVAAVMGGRTARSRDDHMAELVKEYLPKASGQDGAPLIAAYSPSKRGPAVTRHATEVASLVPDTVPTPTRRSSSINARVAEAYGSNAAGAMNALTRSEPRTIIGRDALRAALDSQQAMPRMDVPVANALAPTGSRRSQAEAPLAMPRIASAAQAATQTPASVPSDAASSWVVQIAATPAQATALDMLSEAQRRVGQALAKAQPFTQAVGSGNQTLYRARFAGFDTKAEANAACDALKSRSYACYAIAN</sequence>
<evidence type="ECO:0000256" key="9">
    <source>
        <dbReference type="RuleBase" id="RU004016"/>
    </source>
</evidence>
<evidence type="ECO:0000256" key="7">
    <source>
        <dbReference type="PIRSR" id="PIRSR618044-1"/>
    </source>
</evidence>
<name>A0A1H0GVP1_9HYPH</name>
<keyword evidence="5" id="KW-0573">Peptidoglycan synthesis</keyword>
<evidence type="ECO:0000256" key="10">
    <source>
        <dbReference type="SAM" id="SignalP"/>
    </source>
</evidence>
<evidence type="ECO:0000256" key="4">
    <source>
        <dbReference type="ARBA" id="ARBA00022960"/>
    </source>
</evidence>
<dbReference type="GO" id="GO:0008360">
    <property type="term" value="P:regulation of cell shape"/>
    <property type="evidence" value="ECO:0007669"/>
    <property type="project" value="UniProtKB-KW"/>
</dbReference>
<evidence type="ECO:0000256" key="2">
    <source>
        <dbReference type="ARBA" id="ARBA00022729"/>
    </source>
</evidence>
<dbReference type="PROSITE" id="PS51724">
    <property type="entry name" value="SPOR"/>
    <property type="match status" value="1"/>
</dbReference>
<keyword evidence="12" id="KW-0121">Carboxypeptidase</keyword>